<dbReference type="Pfam" id="PF00903">
    <property type="entry name" value="Glyoxalase"/>
    <property type="match status" value="1"/>
</dbReference>
<reference evidence="2 3" key="1">
    <citation type="journal article" date="2010" name="Stand. Genomic Sci.">
        <title>Complete genome sequence of Meiothermus silvanus type strain (VI-R2).</title>
        <authorList>
            <person name="Sikorski J."/>
            <person name="Tindall B.J."/>
            <person name="Lowry S."/>
            <person name="Lucas S."/>
            <person name="Nolan M."/>
            <person name="Copeland A."/>
            <person name="Glavina Del Rio T."/>
            <person name="Tice H."/>
            <person name="Cheng J.F."/>
            <person name="Han C."/>
            <person name="Pitluck S."/>
            <person name="Liolios K."/>
            <person name="Ivanova N."/>
            <person name="Mavromatis K."/>
            <person name="Mikhailova N."/>
            <person name="Pati A."/>
            <person name="Goodwin L."/>
            <person name="Chen A."/>
            <person name="Palaniappan K."/>
            <person name="Land M."/>
            <person name="Hauser L."/>
            <person name="Chang Y.J."/>
            <person name="Jeffries C.D."/>
            <person name="Rohde M."/>
            <person name="Goker M."/>
            <person name="Woyke T."/>
            <person name="Bristow J."/>
            <person name="Eisen J.A."/>
            <person name="Markowitz V."/>
            <person name="Hugenholtz P."/>
            <person name="Kyrpides N.C."/>
            <person name="Klenk H.P."/>
            <person name="Lapidus A."/>
        </authorList>
    </citation>
    <scope>NUCLEOTIDE SEQUENCE [LARGE SCALE GENOMIC DNA]</scope>
    <source>
        <strain evidence="3">ATCC 700542 / DSM 9946 / VI-R2</strain>
    </source>
</reference>
<protein>
    <submittedName>
        <fullName evidence="2">Glyoxalase/bleomycin resistance protein/dioxygenase</fullName>
    </submittedName>
</protein>
<evidence type="ECO:0000259" key="1">
    <source>
        <dbReference type="PROSITE" id="PS51819"/>
    </source>
</evidence>
<organism evidence="2 3">
    <name type="scientific">Allomeiothermus silvanus (strain ATCC 700542 / DSM 9946 / NBRC 106475 / NCIMB 13440 / VI-R2)</name>
    <name type="common">Thermus silvanus</name>
    <dbReference type="NCBI Taxonomy" id="526227"/>
    <lineage>
        <taxon>Bacteria</taxon>
        <taxon>Thermotogati</taxon>
        <taxon>Deinococcota</taxon>
        <taxon>Deinococci</taxon>
        <taxon>Thermales</taxon>
        <taxon>Thermaceae</taxon>
        <taxon>Allomeiothermus</taxon>
    </lineage>
</organism>
<accession>D7BDZ2</accession>
<dbReference type="InterPro" id="IPR004360">
    <property type="entry name" value="Glyas_Fos-R_dOase_dom"/>
</dbReference>
<keyword evidence="3" id="KW-1185">Reference proteome</keyword>
<gene>
    <name evidence="2" type="ordered locus">Mesil_1246</name>
</gene>
<dbReference type="InterPro" id="IPR029068">
    <property type="entry name" value="Glyas_Bleomycin-R_OHBP_Dase"/>
</dbReference>
<name>D7BDZ2_ALLS1</name>
<evidence type="ECO:0000313" key="3">
    <source>
        <dbReference type="Proteomes" id="UP000001916"/>
    </source>
</evidence>
<evidence type="ECO:0000313" key="2">
    <source>
        <dbReference type="EMBL" id="ADH63143.1"/>
    </source>
</evidence>
<dbReference type="AlphaFoldDB" id="D7BDZ2"/>
<sequence>MIQGLDHVQLAMPHGEETQARAFYAELLELTEIPKPQKLLHRGGVWFKLADNRELHLGIEEPFQPAKKAHPAFVVTEIRRLARRLEKAGYPVQWDEMIPGCRRFYTTDPFGNRLEFLEFIP</sequence>
<dbReference type="HOGENOM" id="CLU_140387_0_0_0"/>
<dbReference type="Proteomes" id="UP000001916">
    <property type="component" value="Chromosome"/>
</dbReference>
<dbReference type="SUPFAM" id="SSF54593">
    <property type="entry name" value="Glyoxalase/Bleomycin resistance protein/Dihydroxybiphenyl dioxygenase"/>
    <property type="match status" value="1"/>
</dbReference>
<dbReference type="STRING" id="526227.Mesil_1246"/>
<dbReference type="OrthoDB" id="9802805at2"/>
<dbReference type="eggNOG" id="COG0346">
    <property type="taxonomic scope" value="Bacteria"/>
</dbReference>
<proteinExistence type="predicted"/>
<dbReference type="PROSITE" id="PS51819">
    <property type="entry name" value="VOC"/>
    <property type="match status" value="1"/>
</dbReference>
<dbReference type="PANTHER" id="PTHR39175">
    <property type="entry name" value="FAMILY PROTEIN, PUTATIVE (AFU_ORTHOLOGUE AFUA_3G15060)-RELATED"/>
    <property type="match status" value="1"/>
</dbReference>
<feature type="domain" description="VOC" evidence="1">
    <location>
        <begin position="4"/>
        <end position="119"/>
    </location>
</feature>
<dbReference type="PANTHER" id="PTHR39175:SF1">
    <property type="entry name" value="FAMILY PROTEIN, PUTATIVE (AFU_ORTHOLOGUE AFUA_3G15060)-RELATED"/>
    <property type="match status" value="1"/>
</dbReference>
<dbReference type="RefSeq" id="WP_013157716.1">
    <property type="nucleotide sequence ID" value="NC_014212.1"/>
</dbReference>
<dbReference type="Gene3D" id="3.10.180.10">
    <property type="entry name" value="2,3-Dihydroxybiphenyl 1,2-Dioxygenase, domain 1"/>
    <property type="match status" value="1"/>
</dbReference>
<dbReference type="EMBL" id="CP002042">
    <property type="protein sequence ID" value="ADH63143.1"/>
    <property type="molecule type" value="Genomic_DNA"/>
</dbReference>
<dbReference type="KEGG" id="msv:Mesil_1246"/>
<dbReference type="InterPro" id="IPR037523">
    <property type="entry name" value="VOC_core"/>
</dbReference>